<name>K9TYH8_CHRTP</name>
<dbReference type="InParanoid" id="K9TYH8"/>
<evidence type="ECO:0000259" key="1">
    <source>
        <dbReference type="Pfam" id="PF00535"/>
    </source>
</evidence>
<dbReference type="InterPro" id="IPR050834">
    <property type="entry name" value="Glycosyltransf_2"/>
</dbReference>
<dbReference type="Pfam" id="PF00535">
    <property type="entry name" value="Glycos_transf_2"/>
    <property type="match status" value="1"/>
</dbReference>
<dbReference type="InterPro" id="IPR029044">
    <property type="entry name" value="Nucleotide-diphossugar_trans"/>
</dbReference>
<keyword evidence="2" id="KW-0808">Transferase</keyword>
<organism evidence="2 3">
    <name type="scientific">Chroococcidiopsis thermalis (strain PCC 7203)</name>
    <dbReference type="NCBI Taxonomy" id="251229"/>
    <lineage>
        <taxon>Bacteria</taxon>
        <taxon>Bacillati</taxon>
        <taxon>Cyanobacteriota</taxon>
        <taxon>Cyanophyceae</taxon>
        <taxon>Chroococcidiopsidales</taxon>
        <taxon>Chroococcidiopsidaceae</taxon>
        <taxon>Chroococcidiopsis</taxon>
    </lineage>
</organism>
<dbReference type="SUPFAM" id="SSF53448">
    <property type="entry name" value="Nucleotide-diphospho-sugar transferases"/>
    <property type="match status" value="1"/>
</dbReference>
<proteinExistence type="predicted"/>
<protein>
    <submittedName>
        <fullName evidence="2">Glycosyl transferase family 2</fullName>
    </submittedName>
</protein>
<dbReference type="CDD" id="cd00761">
    <property type="entry name" value="Glyco_tranf_GTA_type"/>
    <property type="match status" value="1"/>
</dbReference>
<dbReference type="InterPro" id="IPR001173">
    <property type="entry name" value="Glyco_trans_2-like"/>
</dbReference>
<dbReference type="PANTHER" id="PTHR43685">
    <property type="entry name" value="GLYCOSYLTRANSFERASE"/>
    <property type="match status" value="1"/>
</dbReference>
<evidence type="ECO:0000313" key="2">
    <source>
        <dbReference type="EMBL" id="AFY87635.1"/>
    </source>
</evidence>
<reference evidence="2 3" key="1">
    <citation type="submission" date="2012-06" db="EMBL/GenBank/DDBJ databases">
        <title>Finished chromosome of genome of Chroococcidiopsis thermalis PCC 7203.</title>
        <authorList>
            <consortium name="US DOE Joint Genome Institute"/>
            <person name="Gugger M."/>
            <person name="Coursin T."/>
            <person name="Rippka R."/>
            <person name="Tandeau De Marsac N."/>
            <person name="Huntemann M."/>
            <person name="Wei C.-L."/>
            <person name="Han J."/>
            <person name="Detter J.C."/>
            <person name="Han C."/>
            <person name="Tapia R."/>
            <person name="Davenport K."/>
            <person name="Daligault H."/>
            <person name="Erkkila T."/>
            <person name="Gu W."/>
            <person name="Munk A.C.C."/>
            <person name="Teshima H."/>
            <person name="Xu Y."/>
            <person name="Chain P."/>
            <person name="Chen A."/>
            <person name="Krypides N."/>
            <person name="Mavromatis K."/>
            <person name="Markowitz V."/>
            <person name="Szeto E."/>
            <person name="Ivanova N."/>
            <person name="Mikhailova N."/>
            <person name="Ovchinnikova G."/>
            <person name="Pagani I."/>
            <person name="Pati A."/>
            <person name="Goodwin L."/>
            <person name="Peters L."/>
            <person name="Pitluck S."/>
            <person name="Woyke T."/>
            <person name="Kerfeld C."/>
        </authorList>
    </citation>
    <scope>NUCLEOTIDE SEQUENCE [LARGE SCALE GENOMIC DNA]</scope>
    <source>
        <strain evidence="2 3">PCC 7203</strain>
    </source>
</reference>
<dbReference type="STRING" id="251229.Chro_2128"/>
<dbReference type="KEGG" id="cthe:Chro_2128"/>
<gene>
    <name evidence="2" type="ORF">Chro_2128</name>
</gene>
<dbReference type="eggNOG" id="COG1216">
    <property type="taxonomic scope" value="Bacteria"/>
</dbReference>
<dbReference type="Gene3D" id="3.90.550.10">
    <property type="entry name" value="Spore Coat Polysaccharide Biosynthesis Protein SpsA, Chain A"/>
    <property type="match status" value="1"/>
</dbReference>
<dbReference type="GO" id="GO:0016740">
    <property type="term" value="F:transferase activity"/>
    <property type="evidence" value="ECO:0007669"/>
    <property type="project" value="UniProtKB-KW"/>
</dbReference>
<feature type="domain" description="Glycosyltransferase 2-like" evidence="1">
    <location>
        <begin position="18"/>
        <end position="186"/>
    </location>
</feature>
<dbReference type="PANTHER" id="PTHR43685:SF2">
    <property type="entry name" value="GLYCOSYLTRANSFERASE 2-LIKE DOMAIN-CONTAINING PROTEIN"/>
    <property type="match status" value="1"/>
</dbReference>
<keyword evidence="3" id="KW-1185">Reference proteome</keyword>
<dbReference type="AlphaFoldDB" id="K9TYH8"/>
<dbReference type="RefSeq" id="WP_015154183.1">
    <property type="nucleotide sequence ID" value="NC_019695.1"/>
</dbReference>
<dbReference type="PATRIC" id="fig|251229.3.peg.2513"/>
<dbReference type="HOGENOM" id="CLU_025996_0_5_3"/>
<dbReference type="Proteomes" id="UP000010384">
    <property type="component" value="Chromosome"/>
</dbReference>
<sequence>MLESNSGFMNENIQAVVSVVIPTRNRPYIVSKAVTSVLAQTIKSIEVIVVVDGPDEATVNKLKQIEDTRLRVIALPVNLGSSGARNVGVREAKGTWIAFLDDDDEWLPEKIERQLEVAYQSSYAFPVVSCRFFANTSEGQLIWPKRLPLPSEPVSEYLFVRNSLFVGETFIATSTILTRKELLEKIPFNENLPRHEDFDWLVRVSVTEGVGIEFVLEPMAILDVVWVSKRKSLSNINKWQYSLNWVRSVRDIVTSRAYSALVTTVVSAQAASDRDFRAFIPLLWEAIKFGKPRFLDILLYFSMWLIPRDFRQLLRFIFNKNFGKITQQTLFKKHV</sequence>
<dbReference type="OrthoDB" id="450387at2"/>
<evidence type="ECO:0000313" key="3">
    <source>
        <dbReference type="Proteomes" id="UP000010384"/>
    </source>
</evidence>
<dbReference type="EMBL" id="CP003597">
    <property type="protein sequence ID" value="AFY87635.1"/>
    <property type="molecule type" value="Genomic_DNA"/>
</dbReference>
<accession>K9TYH8</accession>